<feature type="transmembrane region" description="Helical" evidence="2">
    <location>
        <begin position="124"/>
        <end position="144"/>
    </location>
</feature>
<dbReference type="RefSeq" id="WP_093139892.1">
    <property type="nucleotide sequence ID" value="NZ_FOXF01000001.1"/>
</dbReference>
<dbReference type="EMBL" id="FOXF01000001">
    <property type="protein sequence ID" value="SFO98241.1"/>
    <property type="molecule type" value="Genomic_DNA"/>
</dbReference>
<evidence type="ECO:0000313" key="3">
    <source>
        <dbReference type="EMBL" id="SFO98241.1"/>
    </source>
</evidence>
<keyword evidence="4" id="KW-1185">Reference proteome</keyword>
<evidence type="ECO:0000313" key="4">
    <source>
        <dbReference type="Proteomes" id="UP000243745"/>
    </source>
</evidence>
<sequence>MKCPFCKSEINDNSRFCPNCGKNLPHNRQNTDNNQQDSGFSGTAENSGNQSVTAENPQINQEPVYSDRFSQGDAQFSQNSYQFSQNNTNPQLNEALNGINTMNVMQIICLISMFLPFVNVLSQILLLVIIIMSFGLTSKVSNAFRKFNYEQYARISDGIKTKCAVILVSSVLSIVAVFVASAGIGAESTAVTVSGILIAVVAALTSAMLQIYCFCRLYTVKNALESIALNQELPQKPSSGTVIWVCVIAVIFFLMIVIGGILAAIALPAYASYMKRARFTEVTTIVDAVKRQAELCAFEFDYTNLEGNCDNTRQAAEGSGWALYSPHDYATKYVESVEVVSLNAERARSGKPEIHITATTTRSGFGGRKSGISVVGKVVNKDIDWSVDYSNSPCKTDKLC</sequence>
<dbReference type="OrthoDB" id="9786619at2"/>
<feature type="transmembrane region" description="Helical" evidence="2">
    <location>
        <begin position="99"/>
        <end position="118"/>
    </location>
</feature>
<keyword evidence="2" id="KW-0812">Transmembrane</keyword>
<feature type="region of interest" description="Disordered" evidence="1">
    <location>
        <begin position="27"/>
        <end position="54"/>
    </location>
</feature>
<evidence type="ECO:0000256" key="2">
    <source>
        <dbReference type="SAM" id="Phobius"/>
    </source>
</evidence>
<feature type="transmembrane region" description="Helical" evidence="2">
    <location>
        <begin position="164"/>
        <end position="184"/>
    </location>
</feature>
<evidence type="ECO:0000256" key="1">
    <source>
        <dbReference type="SAM" id="MobiDB-lite"/>
    </source>
</evidence>
<name>A0A662ZFT4_9GAMM</name>
<dbReference type="SUPFAM" id="SSF54523">
    <property type="entry name" value="Pili subunits"/>
    <property type="match status" value="1"/>
</dbReference>
<feature type="transmembrane region" description="Helical" evidence="2">
    <location>
        <begin position="241"/>
        <end position="270"/>
    </location>
</feature>
<gene>
    <name evidence="3" type="ORF">SAMN02910344_00092</name>
</gene>
<keyword evidence="2" id="KW-1133">Transmembrane helix</keyword>
<proteinExistence type="predicted"/>
<dbReference type="Gene3D" id="3.30.700.10">
    <property type="entry name" value="Glycoprotein, Type 4 Pilin"/>
    <property type="match status" value="1"/>
</dbReference>
<reference evidence="3 4" key="1">
    <citation type="submission" date="2016-10" db="EMBL/GenBank/DDBJ databases">
        <authorList>
            <person name="Varghese N."/>
            <person name="Submissions S."/>
        </authorList>
    </citation>
    <scope>NUCLEOTIDE SEQUENCE [LARGE SCALE GENOMIC DNA]</scope>
    <source>
        <strain evidence="3 4">DSM 1361</strain>
    </source>
</reference>
<dbReference type="InterPro" id="IPR045584">
    <property type="entry name" value="Pilin-like"/>
</dbReference>
<organism evidence="3 4">
    <name type="scientific">Ruminobacter amylophilus</name>
    <dbReference type="NCBI Taxonomy" id="867"/>
    <lineage>
        <taxon>Bacteria</taxon>
        <taxon>Pseudomonadati</taxon>
        <taxon>Pseudomonadota</taxon>
        <taxon>Gammaproteobacteria</taxon>
        <taxon>Aeromonadales</taxon>
        <taxon>Succinivibrionaceae</taxon>
        <taxon>Ruminobacter</taxon>
    </lineage>
</organism>
<dbReference type="AlphaFoldDB" id="A0A662ZFT4"/>
<dbReference type="Proteomes" id="UP000243745">
    <property type="component" value="Unassembled WGS sequence"/>
</dbReference>
<keyword evidence="2" id="KW-0472">Membrane</keyword>
<protein>
    <submittedName>
        <fullName evidence="3">Tfp pilus assembly protein, major pilin PilA</fullName>
    </submittedName>
</protein>
<accession>A0A662ZFT4</accession>
<feature type="transmembrane region" description="Helical" evidence="2">
    <location>
        <begin position="196"/>
        <end position="220"/>
    </location>
</feature>